<dbReference type="Pfam" id="PF02424">
    <property type="entry name" value="ApbE"/>
    <property type="match status" value="1"/>
</dbReference>
<dbReference type="Gene3D" id="3.10.520.10">
    <property type="entry name" value="ApbE-like domains"/>
    <property type="match status" value="1"/>
</dbReference>
<sequence length="76" mass="7952">MHHLINPRSGTPIESSIVSATVVAGEAWTAEVLCKAAIAADPIPALDFLTSAGVEGLLVDVDGLVWRTPLLERFAA</sequence>
<dbReference type="SUPFAM" id="SSF143631">
    <property type="entry name" value="ApbE-like"/>
    <property type="match status" value="1"/>
</dbReference>
<accession>A0A3B0SNP4</accession>
<dbReference type="InterPro" id="IPR024932">
    <property type="entry name" value="ApbE"/>
</dbReference>
<dbReference type="InterPro" id="IPR003374">
    <property type="entry name" value="ApbE-like_sf"/>
</dbReference>
<dbReference type="AlphaFoldDB" id="A0A3B0SNP4"/>
<evidence type="ECO:0000313" key="1">
    <source>
        <dbReference type="EMBL" id="VAW07435.1"/>
    </source>
</evidence>
<organism evidence="1">
    <name type="scientific">hydrothermal vent metagenome</name>
    <dbReference type="NCBI Taxonomy" id="652676"/>
    <lineage>
        <taxon>unclassified sequences</taxon>
        <taxon>metagenomes</taxon>
        <taxon>ecological metagenomes</taxon>
    </lineage>
</organism>
<name>A0A3B0SNP4_9ZZZZ</name>
<protein>
    <submittedName>
        <fullName evidence="1">Uncharacterized protein</fullName>
    </submittedName>
</protein>
<dbReference type="EMBL" id="UOEK01000401">
    <property type="protein sequence ID" value="VAW07435.1"/>
    <property type="molecule type" value="Genomic_DNA"/>
</dbReference>
<gene>
    <name evidence="1" type="ORF">MNBD_ACTINO02-2376</name>
</gene>
<proteinExistence type="predicted"/>
<reference evidence="1" key="1">
    <citation type="submission" date="2018-06" db="EMBL/GenBank/DDBJ databases">
        <authorList>
            <person name="Zhirakovskaya E."/>
        </authorList>
    </citation>
    <scope>NUCLEOTIDE SEQUENCE</scope>
</reference>